<evidence type="ECO:0000256" key="4">
    <source>
        <dbReference type="ARBA" id="ARBA00022692"/>
    </source>
</evidence>
<dbReference type="GO" id="GO:0016020">
    <property type="term" value="C:membrane"/>
    <property type="evidence" value="ECO:0007669"/>
    <property type="project" value="UniProtKB-SubCell"/>
</dbReference>
<name>A0A2I0KMX5_PUNGR</name>
<evidence type="ECO:0000256" key="5">
    <source>
        <dbReference type="ARBA" id="ARBA00022729"/>
    </source>
</evidence>
<feature type="transmembrane region" description="Helical" evidence="13">
    <location>
        <begin position="516"/>
        <end position="539"/>
    </location>
</feature>
<dbReference type="PANTHER" id="PTHR34590:SF15">
    <property type="entry name" value="PROTEIN KINASE DOMAIN-CONTAINING PROTEIN"/>
    <property type="match status" value="1"/>
</dbReference>
<feature type="region of interest" description="Disordered" evidence="12">
    <location>
        <begin position="602"/>
        <end position="625"/>
    </location>
</feature>
<dbReference type="STRING" id="22663.A0A2I0KMX5"/>
<evidence type="ECO:0000256" key="2">
    <source>
        <dbReference type="ARBA" id="ARBA00022527"/>
    </source>
</evidence>
<comment type="caution">
    <text evidence="15">The sequence shown here is derived from an EMBL/GenBank/DDBJ whole genome shotgun (WGS) entry which is preliminary data.</text>
</comment>
<feature type="domain" description="Malectin-like" evidence="14">
    <location>
        <begin position="125"/>
        <end position="483"/>
    </location>
</feature>
<dbReference type="GO" id="GO:0005524">
    <property type="term" value="F:ATP binding"/>
    <property type="evidence" value="ECO:0007669"/>
    <property type="project" value="UniProtKB-KW"/>
</dbReference>
<dbReference type="InterPro" id="IPR045272">
    <property type="entry name" value="ANXUR1/2-like"/>
</dbReference>
<sequence length="625" mass="69463">MRPSGLELKHPKKQLPSYLPRTREGVDERGTLVDDKRGLEVPLQTIQISRNNLDSSSQMVGPQASHPVKFLQATFSTKIVHALIMKKRYFLQTTHPPPSLLLSAILLLQLCRCSSAYIPVDKIFINCGSTPDDSDNQGRLWIGDDGPKYSPLDHQKSLNSKANVPLGSISQVPYTTARLSRSEFSYSNPVTAGPKFVRLHFFPFDYNQNFSRSDALFSVTSSPFTLLWNFSAPLVADYLSNPLFYKEFCLVPDAYALINGIEIVSMPLDLYYGNGTVDGFREVEFLGNNGYPLTLNYTHALETVYRINVAGTTIDPNDDTGMFRSWAGSDDWYLTVDLSSVLPVNWSIPLVYGHIREYAAPATVYRTARSLGLIPTYSLTWSFQVDSNFHYLIRLHFCEFQGEINKIGDRVFGIYIASQVADPRADVIRWTGGRGIPIYQDYAVDMSARTSKKINLTVSLHRALEQLSVYADALLNGVEVFKISSDHNGNLAGPNQDPIEIQDSGSSKSGGISKKVIAAIAGGSVSGALVLSLLCFLTFRRGSHSKESNYTDKTTLWRLLRHTTTKLTKTHDSSMLGDLFRRFSLAEIKAAQMASMRSSSLGREASGMCTRDTSMADPLRWQSSG</sequence>
<keyword evidence="5" id="KW-0732">Signal</keyword>
<dbReference type="GO" id="GO:0004674">
    <property type="term" value="F:protein serine/threonine kinase activity"/>
    <property type="evidence" value="ECO:0007669"/>
    <property type="project" value="UniProtKB-KW"/>
</dbReference>
<keyword evidence="10 13" id="KW-0472">Membrane</keyword>
<keyword evidence="6" id="KW-0547">Nucleotide-binding</keyword>
<proteinExistence type="predicted"/>
<dbReference type="GO" id="GO:0004714">
    <property type="term" value="F:transmembrane receptor protein tyrosine kinase activity"/>
    <property type="evidence" value="ECO:0007669"/>
    <property type="project" value="InterPro"/>
</dbReference>
<keyword evidence="9 13" id="KW-1133">Transmembrane helix</keyword>
<evidence type="ECO:0000256" key="6">
    <source>
        <dbReference type="ARBA" id="ARBA00022741"/>
    </source>
</evidence>
<evidence type="ECO:0000256" key="3">
    <source>
        <dbReference type="ARBA" id="ARBA00022679"/>
    </source>
</evidence>
<dbReference type="Proteomes" id="UP000233551">
    <property type="component" value="Unassembled WGS sequence"/>
</dbReference>
<dbReference type="EMBL" id="PGOL01000479">
    <property type="protein sequence ID" value="PKI69845.1"/>
    <property type="molecule type" value="Genomic_DNA"/>
</dbReference>
<evidence type="ECO:0000256" key="12">
    <source>
        <dbReference type="SAM" id="MobiDB-lite"/>
    </source>
</evidence>
<keyword evidence="8" id="KW-0067">ATP-binding</keyword>
<keyword evidence="7" id="KW-0418">Kinase</keyword>
<dbReference type="AlphaFoldDB" id="A0A2I0KMX5"/>
<keyword evidence="11" id="KW-0325">Glycoprotein</keyword>
<organism evidence="15 16">
    <name type="scientific">Punica granatum</name>
    <name type="common">Pomegranate</name>
    <dbReference type="NCBI Taxonomy" id="22663"/>
    <lineage>
        <taxon>Eukaryota</taxon>
        <taxon>Viridiplantae</taxon>
        <taxon>Streptophyta</taxon>
        <taxon>Embryophyta</taxon>
        <taxon>Tracheophyta</taxon>
        <taxon>Spermatophyta</taxon>
        <taxon>Magnoliopsida</taxon>
        <taxon>eudicotyledons</taxon>
        <taxon>Gunneridae</taxon>
        <taxon>Pentapetalae</taxon>
        <taxon>rosids</taxon>
        <taxon>malvids</taxon>
        <taxon>Myrtales</taxon>
        <taxon>Lythraceae</taxon>
        <taxon>Punica</taxon>
    </lineage>
</organism>
<evidence type="ECO:0000256" key="1">
    <source>
        <dbReference type="ARBA" id="ARBA00004479"/>
    </source>
</evidence>
<evidence type="ECO:0000256" key="13">
    <source>
        <dbReference type="SAM" id="Phobius"/>
    </source>
</evidence>
<keyword evidence="3" id="KW-0808">Transferase</keyword>
<accession>A0A2I0KMX5</accession>
<gene>
    <name evidence="15" type="ORF">CRG98_009720</name>
</gene>
<reference evidence="15 16" key="1">
    <citation type="submission" date="2017-11" db="EMBL/GenBank/DDBJ databases">
        <title>De-novo sequencing of pomegranate (Punica granatum L.) genome.</title>
        <authorList>
            <person name="Akparov Z."/>
            <person name="Amiraslanov A."/>
            <person name="Hajiyeva S."/>
            <person name="Abbasov M."/>
            <person name="Kaur K."/>
            <person name="Hamwieh A."/>
            <person name="Solovyev V."/>
            <person name="Salamov A."/>
            <person name="Braich B."/>
            <person name="Kosarev P."/>
            <person name="Mahmoud A."/>
            <person name="Hajiyev E."/>
            <person name="Babayeva S."/>
            <person name="Izzatullayeva V."/>
            <person name="Mammadov A."/>
            <person name="Mammadov A."/>
            <person name="Sharifova S."/>
            <person name="Ojaghi J."/>
            <person name="Eynullazada K."/>
            <person name="Bayramov B."/>
            <person name="Abdulazimova A."/>
            <person name="Shahmuradov I."/>
        </authorList>
    </citation>
    <scope>NUCLEOTIDE SEQUENCE [LARGE SCALE GENOMIC DNA]</scope>
    <source>
        <strain evidence="16">cv. AG2017</strain>
        <tissue evidence="15">Leaf</tissue>
    </source>
</reference>
<comment type="subcellular location">
    <subcellularLocation>
        <location evidence="1">Membrane</location>
        <topology evidence="1">Single-pass type I membrane protein</topology>
    </subcellularLocation>
</comment>
<keyword evidence="16" id="KW-1185">Reference proteome</keyword>
<dbReference type="Gene3D" id="2.60.120.430">
    <property type="entry name" value="Galactose-binding lectin"/>
    <property type="match status" value="2"/>
</dbReference>
<keyword evidence="4 13" id="KW-0812">Transmembrane</keyword>
<dbReference type="InterPro" id="IPR024788">
    <property type="entry name" value="Malectin-like_Carb-bd_dom"/>
</dbReference>
<dbReference type="FunFam" id="2.60.120.430:FF:000007">
    <property type="entry name" value="FERONIA receptor-like kinase"/>
    <property type="match status" value="1"/>
</dbReference>
<evidence type="ECO:0000256" key="8">
    <source>
        <dbReference type="ARBA" id="ARBA00022840"/>
    </source>
</evidence>
<dbReference type="FunFam" id="2.60.120.430:FF:000003">
    <property type="entry name" value="FERONIA receptor-like kinase"/>
    <property type="match status" value="1"/>
</dbReference>
<dbReference type="PANTHER" id="PTHR34590">
    <property type="entry name" value="OS03G0124300 PROTEIN-RELATED"/>
    <property type="match status" value="1"/>
</dbReference>
<evidence type="ECO:0000313" key="16">
    <source>
        <dbReference type="Proteomes" id="UP000233551"/>
    </source>
</evidence>
<evidence type="ECO:0000313" key="15">
    <source>
        <dbReference type="EMBL" id="PKI69845.1"/>
    </source>
</evidence>
<keyword evidence="2" id="KW-0723">Serine/threonine-protein kinase</keyword>
<evidence type="ECO:0000256" key="7">
    <source>
        <dbReference type="ARBA" id="ARBA00022777"/>
    </source>
</evidence>
<evidence type="ECO:0000256" key="10">
    <source>
        <dbReference type="ARBA" id="ARBA00023136"/>
    </source>
</evidence>
<dbReference type="Pfam" id="PF12819">
    <property type="entry name" value="Malectin_like"/>
    <property type="match status" value="1"/>
</dbReference>
<protein>
    <recommendedName>
        <fullName evidence="14">Malectin-like domain-containing protein</fullName>
    </recommendedName>
</protein>
<evidence type="ECO:0000256" key="9">
    <source>
        <dbReference type="ARBA" id="ARBA00022989"/>
    </source>
</evidence>
<evidence type="ECO:0000259" key="14">
    <source>
        <dbReference type="Pfam" id="PF12819"/>
    </source>
</evidence>
<evidence type="ECO:0000256" key="11">
    <source>
        <dbReference type="ARBA" id="ARBA00023180"/>
    </source>
</evidence>